<dbReference type="Gene3D" id="3.40.50.10610">
    <property type="entry name" value="ABC-type transport auxiliary lipoprotein component"/>
    <property type="match status" value="1"/>
</dbReference>
<dbReference type="InterPro" id="IPR038165">
    <property type="entry name" value="FlgT_C_sf"/>
</dbReference>
<evidence type="ECO:0000313" key="3">
    <source>
        <dbReference type="EMBL" id="MCQ8104574.1"/>
    </source>
</evidence>
<protein>
    <recommendedName>
        <fullName evidence="2">Flagellar assembly protein T middle domain-containing protein</fullName>
    </recommendedName>
</protein>
<reference evidence="3 4" key="1">
    <citation type="submission" date="2022-07" db="EMBL/GenBank/DDBJ databases">
        <title>Methylomonas rivi sp. nov., Methylomonas rosea sp. nov., Methylomonas aureus sp. nov. and Methylomonas subterranea sp. nov., four novel methanotrophs isolated from a freshwater creek and the deep terrestrial subsurface.</title>
        <authorList>
            <person name="Abin C."/>
            <person name="Sankaranarayanan K."/>
            <person name="Garner C."/>
            <person name="Sindelar R."/>
            <person name="Kotary K."/>
            <person name="Garner R."/>
            <person name="Barclay S."/>
            <person name="Lawson P."/>
            <person name="Krumholz L."/>
        </authorList>
    </citation>
    <scope>NUCLEOTIDE SEQUENCE [LARGE SCALE GENOMIC DNA]</scope>
    <source>
        <strain evidence="3 4">SURF-2</strain>
    </source>
</reference>
<dbReference type="EMBL" id="JANIBJ010000017">
    <property type="protein sequence ID" value="MCQ8104574.1"/>
    <property type="molecule type" value="Genomic_DNA"/>
</dbReference>
<feature type="domain" description="Flagellar assembly protein T middle" evidence="2">
    <location>
        <begin position="110"/>
        <end position="274"/>
    </location>
</feature>
<proteinExistence type="predicted"/>
<keyword evidence="4" id="KW-1185">Reference proteome</keyword>
<evidence type="ECO:0000256" key="1">
    <source>
        <dbReference type="SAM" id="SignalP"/>
    </source>
</evidence>
<feature type="signal peptide" evidence="1">
    <location>
        <begin position="1"/>
        <end position="23"/>
    </location>
</feature>
<name>A0ABT1TGX8_9GAMM</name>
<comment type="caution">
    <text evidence="3">The sequence shown here is derived from an EMBL/GenBank/DDBJ whole genome shotgun (WGS) entry which is preliminary data.</text>
</comment>
<dbReference type="Gene3D" id="2.40.10.410">
    <property type="entry name" value="FlgT, C-terminal domain"/>
    <property type="match status" value="1"/>
</dbReference>
<dbReference type="Proteomes" id="UP001524499">
    <property type="component" value="Unassembled WGS sequence"/>
</dbReference>
<dbReference type="PROSITE" id="PS51257">
    <property type="entry name" value="PROKAR_LIPOPROTEIN"/>
    <property type="match status" value="1"/>
</dbReference>
<accession>A0ABT1TGX8</accession>
<keyword evidence="1" id="KW-0732">Signal</keyword>
<evidence type="ECO:0000313" key="4">
    <source>
        <dbReference type="Proteomes" id="UP001524499"/>
    </source>
</evidence>
<sequence>MGSSMRFKLGLAGLLLMLMAACGGSNNVRSEAEAIGGRQATVRGSAVITDGGIDQARQAAIGDAIANASLQLKRSGSESLLASDIKVVDEWRDGDTYHVQALAVLAQHQACRQASYRKKIVATGFPLMNADHISGSESQDLFGGIPREIGNRLMESGDFIARNLTSSSLYDRPDLAPEVTVNGVVSNSVVLDVARRQNAQLVLAGVIRDFKLESTEYVRGSGVLAELKSVMRDFIARRSIGIDVYVYDGFTGALLFQQRYTDSIIGDVSLPSGYTVGSERFGSTSAGHKITQIIAMASEDIRDLFGCYPFAARISHVENNRIRIAAGAQDKIKVGDRFKVYAMDTFASSAGMGFTDPVGVMVVTDVGPSMAAGNLESGAHNRVRPGDWVRSADLP</sequence>
<gene>
    <name evidence="3" type="ORF">NP590_10700</name>
</gene>
<feature type="chain" id="PRO_5045052301" description="Flagellar assembly protein T middle domain-containing protein" evidence="1">
    <location>
        <begin position="24"/>
        <end position="395"/>
    </location>
</feature>
<dbReference type="InterPro" id="IPR032386">
    <property type="entry name" value="FlgT_M"/>
</dbReference>
<dbReference type="RefSeq" id="WP_256602370.1">
    <property type="nucleotide sequence ID" value="NZ_JANIBJ010000017.1"/>
</dbReference>
<dbReference type="Pfam" id="PF16539">
    <property type="entry name" value="FlgT_M"/>
    <property type="match status" value="1"/>
</dbReference>
<evidence type="ECO:0000259" key="2">
    <source>
        <dbReference type="Pfam" id="PF16539"/>
    </source>
</evidence>
<organism evidence="3 4">
    <name type="scientific">Methylomonas subterranea</name>
    <dbReference type="NCBI Taxonomy" id="2952225"/>
    <lineage>
        <taxon>Bacteria</taxon>
        <taxon>Pseudomonadati</taxon>
        <taxon>Pseudomonadota</taxon>
        <taxon>Gammaproteobacteria</taxon>
        <taxon>Methylococcales</taxon>
        <taxon>Methylococcaceae</taxon>
        <taxon>Methylomonas</taxon>
    </lineage>
</organism>